<name>A0A0A9HEI2_ARUDO</name>
<keyword evidence="2" id="KW-0812">Transmembrane</keyword>
<feature type="compositionally biased region" description="Basic and acidic residues" evidence="1">
    <location>
        <begin position="98"/>
        <end position="121"/>
    </location>
</feature>
<evidence type="ECO:0000256" key="2">
    <source>
        <dbReference type="SAM" id="Phobius"/>
    </source>
</evidence>
<organism evidence="3">
    <name type="scientific">Arundo donax</name>
    <name type="common">Giant reed</name>
    <name type="synonym">Donax arundinaceus</name>
    <dbReference type="NCBI Taxonomy" id="35708"/>
    <lineage>
        <taxon>Eukaryota</taxon>
        <taxon>Viridiplantae</taxon>
        <taxon>Streptophyta</taxon>
        <taxon>Embryophyta</taxon>
        <taxon>Tracheophyta</taxon>
        <taxon>Spermatophyta</taxon>
        <taxon>Magnoliopsida</taxon>
        <taxon>Liliopsida</taxon>
        <taxon>Poales</taxon>
        <taxon>Poaceae</taxon>
        <taxon>PACMAD clade</taxon>
        <taxon>Arundinoideae</taxon>
        <taxon>Arundineae</taxon>
        <taxon>Arundo</taxon>
    </lineage>
</organism>
<dbReference type="EMBL" id="GBRH01163677">
    <property type="protein sequence ID" value="JAE34219.1"/>
    <property type="molecule type" value="Transcribed_RNA"/>
</dbReference>
<proteinExistence type="predicted"/>
<evidence type="ECO:0000313" key="3">
    <source>
        <dbReference type="EMBL" id="JAE34219.1"/>
    </source>
</evidence>
<reference evidence="3" key="1">
    <citation type="submission" date="2014-09" db="EMBL/GenBank/DDBJ databases">
        <authorList>
            <person name="Magalhaes I.L.F."/>
            <person name="Oliveira U."/>
            <person name="Santos F.R."/>
            <person name="Vidigal T.H.D.A."/>
            <person name="Brescovit A.D."/>
            <person name="Santos A.J."/>
        </authorList>
    </citation>
    <scope>NUCLEOTIDE SEQUENCE</scope>
    <source>
        <tissue evidence="3">Shoot tissue taken approximately 20 cm above the soil surface</tissue>
    </source>
</reference>
<feature type="region of interest" description="Disordered" evidence="1">
    <location>
        <begin position="95"/>
        <end position="121"/>
    </location>
</feature>
<keyword evidence="2" id="KW-0472">Membrane</keyword>
<protein>
    <submittedName>
        <fullName evidence="3">Uncharacterized protein</fullName>
    </submittedName>
</protein>
<evidence type="ECO:0000256" key="1">
    <source>
        <dbReference type="SAM" id="MobiDB-lite"/>
    </source>
</evidence>
<dbReference type="AlphaFoldDB" id="A0A0A9HEI2"/>
<keyword evidence="2" id="KW-1133">Transmembrane helix</keyword>
<sequence>MSSAMGGAAGTLAPTGQQLLHLGLSLFRVCQLRLLRDPVHHLPNLPPQRPPLSVCHAVLAGLLTLIVVGFGIGVVVAARPTTEHQLHGLGVARLRPRATSEHEPPAAPERSKVDKAREARTGARTARIGALHFCQTNCRTCRGQGAAQHHPAARE</sequence>
<accession>A0A0A9HEI2</accession>
<feature type="transmembrane region" description="Helical" evidence="2">
    <location>
        <begin position="57"/>
        <end position="78"/>
    </location>
</feature>
<reference evidence="3" key="2">
    <citation type="journal article" date="2015" name="Data Brief">
        <title>Shoot transcriptome of the giant reed, Arundo donax.</title>
        <authorList>
            <person name="Barrero R.A."/>
            <person name="Guerrero F.D."/>
            <person name="Moolhuijzen P."/>
            <person name="Goolsby J.A."/>
            <person name="Tidwell J."/>
            <person name="Bellgard S.E."/>
            <person name="Bellgard M.I."/>
        </authorList>
    </citation>
    <scope>NUCLEOTIDE SEQUENCE</scope>
    <source>
        <tissue evidence="3">Shoot tissue taken approximately 20 cm above the soil surface</tissue>
    </source>
</reference>